<dbReference type="EMBL" id="JYDR01000010">
    <property type="protein sequence ID" value="KRY76711.1"/>
    <property type="molecule type" value="Genomic_DNA"/>
</dbReference>
<evidence type="ECO:0000313" key="2">
    <source>
        <dbReference type="EMBL" id="KRY76711.1"/>
    </source>
</evidence>
<evidence type="ECO:0008006" key="4">
    <source>
        <dbReference type="Google" id="ProtNLM"/>
    </source>
</evidence>
<gene>
    <name evidence="2" type="ORF">T4A_7867</name>
</gene>
<dbReference type="Proteomes" id="UP000054632">
    <property type="component" value="Unassembled WGS sequence"/>
</dbReference>
<sequence length="448" mass="51771">MGPQTYRVLHHERKRRTLVVAVEDLPGLGWFRMKRYPARETTEQPAERDRPFRAGTNEQEEHHELDEKIDTAHAGTGQKSESAVDARSRSKLFARVLEDWHDRLNSKAANGHNGLYELLQILIAEQDHNDSCTLEQFLEALIYTTPETVQFTFCNTNFEDKHQLTNLQQFANRDTDYTNLEVNTFDITTSCKNIETLLNAAQGKKRSRCRKYMEKNAAVHRLTWKLLVSFRHIKRSWAKRLPLMPSTFQELEISAHWRVTKSGRQFFMYNNVQNSVMKMYESWLNILSGTFKNIEGTFKIVPEWYQQMFTIHSDLKEDELIPLIYCLTVRKDLPTYHEIFDNLMLKAAASGVVRRPHTVICDFETALIPAVQASFPASAESGRTWLANQVPLRSRNKEEDSNGDGNSIFATSEVPAAVDLLGRNVTGPIAALFDYFQREWINPNRLLL</sequence>
<evidence type="ECO:0000313" key="3">
    <source>
        <dbReference type="Proteomes" id="UP000054632"/>
    </source>
</evidence>
<feature type="region of interest" description="Disordered" evidence="1">
    <location>
        <begin position="39"/>
        <end position="86"/>
    </location>
</feature>
<proteinExistence type="predicted"/>
<evidence type="ECO:0000256" key="1">
    <source>
        <dbReference type="SAM" id="MobiDB-lite"/>
    </source>
</evidence>
<reference evidence="2 3" key="1">
    <citation type="submission" date="2015-01" db="EMBL/GenBank/DDBJ databases">
        <title>Evolution of Trichinella species and genotypes.</title>
        <authorList>
            <person name="Korhonen P.K."/>
            <person name="Edoardo P."/>
            <person name="Giuseppe L.R."/>
            <person name="Gasser R.B."/>
        </authorList>
    </citation>
    <scope>NUCLEOTIDE SEQUENCE [LARGE SCALE GENOMIC DNA]</scope>
    <source>
        <strain evidence="2">ISS13</strain>
    </source>
</reference>
<name>A0A0V1ESB8_TRIPS</name>
<accession>A0A0V1ESB8</accession>
<comment type="caution">
    <text evidence="2">The sequence shown here is derived from an EMBL/GenBank/DDBJ whole genome shotgun (WGS) entry which is preliminary data.</text>
</comment>
<protein>
    <recommendedName>
        <fullName evidence="4">MULE transposase domain-containing protein</fullName>
    </recommendedName>
</protein>
<feature type="compositionally biased region" description="Basic and acidic residues" evidence="1">
    <location>
        <begin position="39"/>
        <end position="52"/>
    </location>
</feature>
<organism evidence="2 3">
    <name type="scientific">Trichinella pseudospiralis</name>
    <name type="common">Parasitic roundworm</name>
    <dbReference type="NCBI Taxonomy" id="6337"/>
    <lineage>
        <taxon>Eukaryota</taxon>
        <taxon>Metazoa</taxon>
        <taxon>Ecdysozoa</taxon>
        <taxon>Nematoda</taxon>
        <taxon>Enoplea</taxon>
        <taxon>Dorylaimia</taxon>
        <taxon>Trichinellida</taxon>
        <taxon>Trichinellidae</taxon>
        <taxon>Trichinella</taxon>
    </lineage>
</organism>
<feature type="compositionally biased region" description="Basic and acidic residues" evidence="1">
    <location>
        <begin position="59"/>
        <end position="71"/>
    </location>
</feature>
<dbReference type="AlphaFoldDB" id="A0A0V1ESB8"/>